<name>A0A378I9S9_9GAMM</name>
<sequence>MSIKNLIIFVCVLFANSVAFAFTPKLEQFKLGLSWAFC</sequence>
<dbReference type="AlphaFoldDB" id="A0A378I9S9"/>
<reference evidence="1 2" key="1">
    <citation type="submission" date="2018-06" db="EMBL/GenBank/DDBJ databases">
        <authorList>
            <consortium name="Pathogen Informatics"/>
            <person name="Doyle S."/>
        </authorList>
    </citation>
    <scope>NUCLEOTIDE SEQUENCE [LARGE SCALE GENOMIC DNA]</scope>
    <source>
        <strain evidence="1 2">NCTC12437</strain>
    </source>
</reference>
<evidence type="ECO:0000313" key="1">
    <source>
        <dbReference type="EMBL" id="STX31783.1"/>
    </source>
</evidence>
<evidence type="ECO:0000313" key="2">
    <source>
        <dbReference type="Proteomes" id="UP000255066"/>
    </source>
</evidence>
<gene>
    <name evidence="1" type="ORF">NCTC12437_01557</name>
</gene>
<proteinExistence type="predicted"/>
<accession>A0A378I9S9</accession>
<dbReference type="Proteomes" id="UP000255066">
    <property type="component" value="Unassembled WGS sequence"/>
</dbReference>
<protein>
    <submittedName>
        <fullName evidence="1">Uncharacterized protein</fullName>
    </submittedName>
</protein>
<dbReference type="EMBL" id="UGNW01000001">
    <property type="protein sequence ID" value="STX31783.1"/>
    <property type="molecule type" value="Genomic_DNA"/>
</dbReference>
<organism evidence="1 2">
    <name type="scientific">Legionella birminghamensis</name>
    <dbReference type="NCBI Taxonomy" id="28083"/>
    <lineage>
        <taxon>Bacteria</taxon>
        <taxon>Pseudomonadati</taxon>
        <taxon>Pseudomonadota</taxon>
        <taxon>Gammaproteobacteria</taxon>
        <taxon>Legionellales</taxon>
        <taxon>Legionellaceae</taxon>
        <taxon>Legionella</taxon>
    </lineage>
</organism>